<dbReference type="Pfam" id="PF00583">
    <property type="entry name" value="Acetyltransf_1"/>
    <property type="match status" value="1"/>
</dbReference>
<sequence>MALIPVAGDVLATIVTTLEMRTRPPLRPSPGSRLRLVRWERPALEKYRALFRRVGGPWLWFSRLVMADDVLAAIVHDPGIAVYAALDPAGIEVGMLELDFRQAGACEISYFGLIPELAGQGHGRWLMAEACARAWAKGVTRVWLHTCTLDHPSALGFYRAQGFVAVKRTIETFPDPRVSGVLPPETAPQIPYLGTLG</sequence>
<comment type="caution">
    <text evidence="4">The sequence shown here is derived from an EMBL/GenBank/DDBJ whole genome shotgun (WGS) entry which is preliminary data.</text>
</comment>
<reference evidence="4 5" key="1">
    <citation type="submission" date="2018-04" db="EMBL/GenBank/DDBJ databases">
        <title>Genomic Encyclopedia of Type Strains, Phase III (KMG-III): the genomes of soil and plant-associated and newly described type strains.</title>
        <authorList>
            <person name="Whitman W."/>
        </authorList>
    </citation>
    <scope>NUCLEOTIDE SEQUENCE [LARGE SCALE GENOMIC DNA]</scope>
    <source>
        <strain evidence="4 5">MA101b</strain>
    </source>
</reference>
<organism evidence="4 5">
    <name type="scientific">Sphingomonas aurantiaca</name>
    <dbReference type="NCBI Taxonomy" id="185949"/>
    <lineage>
        <taxon>Bacteria</taxon>
        <taxon>Pseudomonadati</taxon>
        <taxon>Pseudomonadota</taxon>
        <taxon>Alphaproteobacteria</taxon>
        <taxon>Sphingomonadales</taxon>
        <taxon>Sphingomonadaceae</taxon>
        <taxon>Sphingomonas</taxon>
    </lineage>
</organism>
<dbReference type="SUPFAM" id="SSF55729">
    <property type="entry name" value="Acyl-CoA N-acyltransferases (Nat)"/>
    <property type="match status" value="1"/>
</dbReference>
<proteinExistence type="predicted"/>
<name>A0A2T5GTR0_9SPHN</name>
<dbReference type="AlphaFoldDB" id="A0A2T5GTR0"/>
<dbReference type="PROSITE" id="PS51186">
    <property type="entry name" value="GNAT"/>
    <property type="match status" value="1"/>
</dbReference>
<dbReference type="PANTHER" id="PTHR43800:SF1">
    <property type="entry name" value="PEPTIDYL-LYSINE N-ACETYLTRANSFERASE YJAB"/>
    <property type="match status" value="1"/>
</dbReference>
<protein>
    <submittedName>
        <fullName evidence="4">Ribosomal protein S18 acetylase RimI-like enzyme</fullName>
    </submittedName>
</protein>
<keyword evidence="4" id="KW-0687">Ribonucleoprotein</keyword>
<evidence type="ECO:0000313" key="5">
    <source>
        <dbReference type="Proteomes" id="UP000244189"/>
    </source>
</evidence>
<dbReference type="Proteomes" id="UP000244189">
    <property type="component" value="Unassembled WGS sequence"/>
</dbReference>
<gene>
    <name evidence="4" type="ORF">C8J26_0983</name>
</gene>
<evidence type="ECO:0000256" key="2">
    <source>
        <dbReference type="ARBA" id="ARBA00023315"/>
    </source>
</evidence>
<keyword evidence="4" id="KW-0689">Ribosomal protein</keyword>
<dbReference type="InterPro" id="IPR016181">
    <property type="entry name" value="Acyl_CoA_acyltransferase"/>
</dbReference>
<dbReference type="GO" id="GO:0005840">
    <property type="term" value="C:ribosome"/>
    <property type="evidence" value="ECO:0007669"/>
    <property type="project" value="UniProtKB-KW"/>
</dbReference>
<dbReference type="CDD" id="cd04301">
    <property type="entry name" value="NAT_SF"/>
    <property type="match status" value="1"/>
</dbReference>
<evidence type="ECO:0000313" key="4">
    <source>
        <dbReference type="EMBL" id="PTQ62700.1"/>
    </source>
</evidence>
<dbReference type="EMBL" id="QAOG01000001">
    <property type="protein sequence ID" value="PTQ62700.1"/>
    <property type="molecule type" value="Genomic_DNA"/>
</dbReference>
<keyword evidence="2" id="KW-0012">Acyltransferase</keyword>
<dbReference type="PANTHER" id="PTHR43800">
    <property type="entry name" value="PEPTIDYL-LYSINE N-ACETYLTRANSFERASE YJAB"/>
    <property type="match status" value="1"/>
</dbReference>
<dbReference type="RefSeq" id="WP_107956891.1">
    <property type="nucleotide sequence ID" value="NZ_QAOG01000001.1"/>
</dbReference>
<evidence type="ECO:0000256" key="1">
    <source>
        <dbReference type="ARBA" id="ARBA00022679"/>
    </source>
</evidence>
<evidence type="ECO:0000259" key="3">
    <source>
        <dbReference type="PROSITE" id="PS51186"/>
    </source>
</evidence>
<feature type="domain" description="N-acetyltransferase" evidence="3">
    <location>
        <begin position="34"/>
        <end position="188"/>
    </location>
</feature>
<keyword evidence="5" id="KW-1185">Reference proteome</keyword>
<keyword evidence="1" id="KW-0808">Transferase</keyword>
<dbReference type="GO" id="GO:0016747">
    <property type="term" value="F:acyltransferase activity, transferring groups other than amino-acyl groups"/>
    <property type="evidence" value="ECO:0007669"/>
    <property type="project" value="InterPro"/>
</dbReference>
<accession>A0A2T5GTR0</accession>
<dbReference type="Gene3D" id="3.40.630.30">
    <property type="match status" value="1"/>
</dbReference>
<dbReference type="InterPro" id="IPR000182">
    <property type="entry name" value="GNAT_dom"/>
</dbReference>